<evidence type="ECO:0000256" key="1">
    <source>
        <dbReference type="SAM" id="MobiDB-lite"/>
    </source>
</evidence>
<protein>
    <submittedName>
        <fullName evidence="2">Uncharacterized protein</fullName>
    </submittedName>
</protein>
<dbReference type="EMBL" id="QPFP01000334">
    <property type="protein sequence ID" value="TEB16315.1"/>
    <property type="molecule type" value="Genomic_DNA"/>
</dbReference>
<sequence>MAVQASCTAFTRTLRQPRCGCCGVLRYKPASTGPAIGKGVQAGTTDQFRVHRLLPTMLALRRLMLDSEAKELERRLDKARQCLRRAPPVDLHAAARGDGSGEGREREAKFRVVEAGGEDAREPAGKFSSYKIRKVLIFTVILTAPVPYSSVKGVLRVAAGTSGGRVEQLGWGVRHFQAGTESLAYSRLIFCGQCMAPTEENLQFFARWTDEWGMLEYLSKSEPDSISSRGKGCLVKAWTLKAKSEKIGAASIIRGFSTQVPREESVLAAARSDIQRSWKGCSNWCLFLLEEVAPLAGNSTSTTHAILAVNATHEHELYQQRIASVPRLSVGGKHAQLIRRSKKSRPGVSPSPAGDVRPQRDWFGVWFRLGILLARSIHECIFPSLQGPIAKVRTPPNVHRPSNDDNDGPRHGAPNVLASWKHTADPRWKAEYRLNSNHVTDHLPRVPQKLSAMHVVAT</sequence>
<evidence type="ECO:0000313" key="3">
    <source>
        <dbReference type="Proteomes" id="UP000298030"/>
    </source>
</evidence>
<evidence type="ECO:0000313" key="2">
    <source>
        <dbReference type="EMBL" id="TEB16315.1"/>
    </source>
</evidence>
<reference evidence="2 3" key="1">
    <citation type="journal article" date="2019" name="Nat. Ecol. Evol.">
        <title>Megaphylogeny resolves global patterns of mushroom evolution.</title>
        <authorList>
            <person name="Varga T."/>
            <person name="Krizsan K."/>
            <person name="Foldi C."/>
            <person name="Dima B."/>
            <person name="Sanchez-Garcia M."/>
            <person name="Sanchez-Ramirez S."/>
            <person name="Szollosi G.J."/>
            <person name="Szarkandi J.G."/>
            <person name="Papp V."/>
            <person name="Albert L."/>
            <person name="Andreopoulos W."/>
            <person name="Angelini C."/>
            <person name="Antonin V."/>
            <person name="Barry K.W."/>
            <person name="Bougher N.L."/>
            <person name="Buchanan P."/>
            <person name="Buyck B."/>
            <person name="Bense V."/>
            <person name="Catcheside P."/>
            <person name="Chovatia M."/>
            <person name="Cooper J."/>
            <person name="Damon W."/>
            <person name="Desjardin D."/>
            <person name="Finy P."/>
            <person name="Geml J."/>
            <person name="Haridas S."/>
            <person name="Hughes K."/>
            <person name="Justo A."/>
            <person name="Karasinski D."/>
            <person name="Kautmanova I."/>
            <person name="Kiss B."/>
            <person name="Kocsube S."/>
            <person name="Kotiranta H."/>
            <person name="LaButti K.M."/>
            <person name="Lechner B.E."/>
            <person name="Liimatainen K."/>
            <person name="Lipzen A."/>
            <person name="Lukacs Z."/>
            <person name="Mihaltcheva S."/>
            <person name="Morgado L.N."/>
            <person name="Niskanen T."/>
            <person name="Noordeloos M.E."/>
            <person name="Ohm R.A."/>
            <person name="Ortiz-Santana B."/>
            <person name="Ovrebo C."/>
            <person name="Racz N."/>
            <person name="Riley R."/>
            <person name="Savchenko A."/>
            <person name="Shiryaev A."/>
            <person name="Soop K."/>
            <person name="Spirin V."/>
            <person name="Szebenyi C."/>
            <person name="Tomsovsky M."/>
            <person name="Tulloss R.E."/>
            <person name="Uehling J."/>
            <person name="Grigoriev I.V."/>
            <person name="Vagvolgyi C."/>
            <person name="Papp T."/>
            <person name="Martin F.M."/>
            <person name="Miettinen O."/>
            <person name="Hibbett D.S."/>
            <person name="Nagy L.G."/>
        </authorList>
    </citation>
    <scope>NUCLEOTIDE SEQUENCE [LARGE SCALE GENOMIC DNA]</scope>
    <source>
        <strain evidence="2 3">FP101781</strain>
    </source>
</reference>
<gene>
    <name evidence="2" type="ORF">FA13DRAFT_1720938</name>
</gene>
<feature type="compositionally biased region" description="Basic and acidic residues" evidence="1">
    <location>
        <begin position="401"/>
        <end position="410"/>
    </location>
</feature>
<keyword evidence="3" id="KW-1185">Reference proteome</keyword>
<organism evidence="2 3">
    <name type="scientific">Coprinellus micaceus</name>
    <name type="common">Glistening ink-cap mushroom</name>
    <name type="synonym">Coprinus micaceus</name>
    <dbReference type="NCBI Taxonomy" id="71717"/>
    <lineage>
        <taxon>Eukaryota</taxon>
        <taxon>Fungi</taxon>
        <taxon>Dikarya</taxon>
        <taxon>Basidiomycota</taxon>
        <taxon>Agaricomycotina</taxon>
        <taxon>Agaricomycetes</taxon>
        <taxon>Agaricomycetidae</taxon>
        <taxon>Agaricales</taxon>
        <taxon>Agaricineae</taxon>
        <taxon>Psathyrellaceae</taxon>
        <taxon>Coprinellus</taxon>
    </lineage>
</organism>
<dbReference type="Proteomes" id="UP000298030">
    <property type="component" value="Unassembled WGS sequence"/>
</dbReference>
<proteinExistence type="predicted"/>
<feature type="region of interest" description="Disordered" evidence="1">
    <location>
        <begin position="391"/>
        <end position="416"/>
    </location>
</feature>
<comment type="caution">
    <text evidence="2">The sequence shown here is derived from an EMBL/GenBank/DDBJ whole genome shotgun (WGS) entry which is preliminary data.</text>
</comment>
<dbReference type="AlphaFoldDB" id="A0A4Y7S509"/>
<name>A0A4Y7S509_COPMI</name>
<accession>A0A4Y7S509</accession>